<evidence type="ECO:0000256" key="4">
    <source>
        <dbReference type="ARBA" id="ARBA00022840"/>
    </source>
</evidence>
<keyword evidence="7" id="KW-1185">Reference proteome</keyword>
<dbReference type="Gene3D" id="3.40.50.300">
    <property type="entry name" value="P-loop containing nucleotide triphosphate hydrolases"/>
    <property type="match status" value="1"/>
</dbReference>
<evidence type="ECO:0000256" key="3">
    <source>
        <dbReference type="ARBA" id="ARBA00022741"/>
    </source>
</evidence>
<dbReference type="InterPro" id="IPR050166">
    <property type="entry name" value="ABC_transporter_ATP-bind"/>
</dbReference>
<keyword evidence="3" id="KW-0547">Nucleotide-binding</keyword>
<dbReference type="OrthoDB" id="9807242at2"/>
<dbReference type="RefSeq" id="WP_115690706.1">
    <property type="nucleotide sequence ID" value="NZ_CP031417.1"/>
</dbReference>
<dbReference type="PROSITE" id="PS00211">
    <property type="entry name" value="ABC_TRANSPORTER_1"/>
    <property type="match status" value="1"/>
</dbReference>
<dbReference type="Proteomes" id="UP000254889">
    <property type="component" value="Chromosome"/>
</dbReference>
<keyword evidence="4 6" id="KW-0067">ATP-binding</keyword>
<gene>
    <name evidence="6" type="ORF">DW352_09675</name>
</gene>
<keyword evidence="2" id="KW-0813">Transport</keyword>
<dbReference type="GO" id="GO:0016887">
    <property type="term" value="F:ATP hydrolysis activity"/>
    <property type="evidence" value="ECO:0007669"/>
    <property type="project" value="InterPro"/>
</dbReference>
<sequence length="254" mass="28027">MIRASDVVKRFGKGDKGVTALDGISLEIGEGEFVSLLGPSGCGKSTFLRCLAGIETASAGTLLVDGKAVDGPPDGLGMAFQRDALLDWFDVLENVLLPADFGGKRKRDFEPRARELLAMAGLNSFVNAYPRELSGGMRQRVAMCRSLLLDPRLLLMDEPFGALDALTRDQLNVDLHRLTQRQKTTTIFVTHSISEAVFLSTRVVVFSPRPGRIVEDIRIDLPRERRLAVRESAEFAGYTRHIRGLFEKMGLIHD</sequence>
<organism evidence="6 7">
    <name type="scientific">Pseudolabrys taiwanensis</name>
    <dbReference type="NCBI Taxonomy" id="331696"/>
    <lineage>
        <taxon>Bacteria</taxon>
        <taxon>Pseudomonadati</taxon>
        <taxon>Pseudomonadota</taxon>
        <taxon>Alphaproteobacteria</taxon>
        <taxon>Hyphomicrobiales</taxon>
        <taxon>Xanthobacteraceae</taxon>
        <taxon>Pseudolabrys</taxon>
    </lineage>
</organism>
<evidence type="ECO:0000313" key="7">
    <source>
        <dbReference type="Proteomes" id="UP000254889"/>
    </source>
</evidence>
<evidence type="ECO:0000259" key="5">
    <source>
        <dbReference type="PROSITE" id="PS50893"/>
    </source>
</evidence>
<dbReference type="GO" id="GO:0005524">
    <property type="term" value="F:ATP binding"/>
    <property type="evidence" value="ECO:0007669"/>
    <property type="project" value="UniProtKB-KW"/>
</dbReference>
<dbReference type="PANTHER" id="PTHR42788:SF13">
    <property type="entry name" value="ALIPHATIC SULFONATES IMPORT ATP-BINDING PROTEIN SSUB"/>
    <property type="match status" value="1"/>
</dbReference>
<dbReference type="CDD" id="cd03293">
    <property type="entry name" value="ABC_NrtD_SsuB_transporters"/>
    <property type="match status" value="1"/>
</dbReference>
<name>A0A345ZV08_9HYPH</name>
<dbReference type="InterPro" id="IPR003439">
    <property type="entry name" value="ABC_transporter-like_ATP-bd"/>
</dbReference>
<evidence type="ECO:0000256" key="1">
    <source>
        <dbReference type="ARBA" id="ARBA00005417"/>
    </source>
</evidence>
<feature type="domain" description="ABC transporter" evidence="5">
    <location>
        <begin position="2"/>
        <end position="235"/>
    </location>
</feature>
<dbReference type="EMBL" id="CP031417">
    <property type="protein sequence ID" value="AXK80755.1"/>
    <property type="molecule type" value="Genomic_DNA"/>
</dbReference>
<dbReference type="InterPro" id="IPR003593">
    <property type="entry name" value="AAA+_ATPase"/>
</dbReference>
<dbReference type="PROSITE" id="PS50893">
    <property type="entry name" value="ABC_TRANSPORTER_2"/>
    <property type="match status" value="1"/>
</dbReference>
<dbReference type="InterPro" id="IPR027417">
    <property type="entry name" value="P-loop_NTPase"/>
</dbReference>
<dbReference type="KEGG" id="ptaw:DW352_09675"/>
<protein>
    <submittedName>
        <fullName evidence="6">ABC transporter ATP-binding protein</fullName>
    </submittedName>
</protein>
<dbReference type="SMART" id="SM00382">
    <property type="entry name" value="AAA"/>
    <property type="match status" value="1"/>
</dbReference>
<dbReference type="AlphaFoldDB" id="A0A345ZV08"/>
<evidence type="ECO:0000313" key="6">
    <source>
        <dbReference type="EMBL" id="AXK80755.1"/>
    </source>
</evidence>
<proteinExistence type="inferred from homology"/>
<evidence type="ECO:0000256" key="2">
    <source>
        <dbReference type="ARBA" id="ARBA00022448"/>
    </source>
</evidence>
<reference evidence="6 7" key="1">
    <citation type="submission" date="2018-07" db="EMBL/GenBank/DDBJ databases">
        <authorList>
            <person name="Quirk P.G."/>
            <person name="Krulwich T.A."/>
        </authorList>
    </citation>
    <scope>NUCLEOTIDE SEQUENCE [LARGE SCALE GENOMIC DNA]</scope>
    <source>
        <strain evidence="6 7">CC-BB4</strain>
    </source>
</reference>
<dbReference type="SUPFAM" id="SSF52540">
    <property type="entry name" value="P-loop containing nucleoside triphosphate hydrolases"/>
    <property type="match status" value="1"/>
</dbReference>
<dbReference type="InterPro" id="IPR017871">
    <property type="entry name" value="ABC_transporter-like_CS"/>
</dbReference>
<comment type="similarity">
    <text evidence="1">Belongs to the ABC transporter superfamily.</text>
</comment>
<dbReference type="PANTHER" id="PTHR42788">
    <property type="entry name" value="TAURINE IMPORT ATP-BINDING PROTEIN-RELATED"/>
    <property type="match status" value="1"/>
</dbReference>
<dbReference type="Pfam" id="PF00005">
    <property type="entry name" value="ABC_tran"/>
    <property type="match status" value="1"/>
</dbReference>
<accession>A0A345ZV08</accession>